<evidence type="ECO:0000313" key="3">
    <source>
        <dbReference type="Proteomes" id="UP000663832"/>
    </source>
</evidence>
<dbReference type="AlphaFoldDB" id="A0A816D9R8"/>
<reference evidence="2" key="1">
    <citation type="submission" date="2021-02" db="EMBL/GenBank/DDBJ databases">
        <authorList>
            <person name="Nowell W R."/>
        </authorList>
    </citation>
    <scope>NUCLEOTIDE SEQUENCE</scope>
</reference>
<accession>A0A816D9R8</accession>
<gene>
    <name evidence="1" type="ORF">BJG266_LOCUS43369</name>
    <name evidence="2" type="ORF">QVE165_LOCUS57595</name>
</gene>
<proteinExistence type="predicted"/>
<protein>
    <submittedName>
        <fullName evidence="2">Uncharacterized protein</fullName>
    </submittedName>
</protein>
<evidence type="ECO:0000313" key="1">
    <source>
        <dbReference type="EMBL" id="CAF1504631.1"/>
    </source>
</evidence>
<comment type="caution">
    <text evidence="2">The sequence shown here is derived from an EMBL/GenBank/DDBJ whole genome shotgun (WGS) entry which is preliminary data.</text>
</comment>
<evidence type="ECO:0000313" key="2">
    <source>
        <dbReference type="EMBL" id="CAF1631891.1"/>
    </source>
</evidence>
<dbReference type="EMBL" id="CAJNOI010003080">
    <property type="protein sequence ID" value="CAF1504631.1"/>
    <property type="molecule type" value="Genomic_DNA"/>
</dbReference>
<organism evidence="2 3">
    <name type="scientific">Adineta steineri</name>
    <dbReference type="NCBI Taxonomy" id="433720"/>
    <lineage>
        <taxon>Eukaryota</taxon>
        <taxon>Metazoa</taxon>
        <taxon>Spiralia</taxon>
        <taxon>Gnathifera</taxon>
        <taxon>Rotifera</taxon>
        <taxon>Eurotatoria</taxon>
        <taxon>Bdelloidea</taxon>
        <taxon>Adinetida</taxon>
        <taxon>Adinetidae</taxon>
        <taxon>Adineta</taxon>
    </lineage>
</organism>
<dbReference type="Proteomes" id="UP000663877">
    <property type="component" value="Unassembled WGS sequence"/>
</dbReference>
<keyword evidence="3" id="KW-1185">Reference proteome</keyword>
<dbReference type="EMBL" id="CAJNOM010002393">
    <property type="protein sequence ID" value="CAF1631891.1"/>
    <property type="molecule type" value="Genomic_DNA"/>
</dbReference>
<dbReference type="Proteomes" id="UP000663832">
    <property type="component" value="Unassembled WGS sequence"/>
</dbReference>
<name>A0A816D9R8_9BILA</name>
<sequence length="283" mass="32723">MSGQITTLEQLQQLFREAYAGTRNQVRPVLIGGEQIIELPARIVALMEEIRVDLIKKYKQTPARMYLEEDLKMLEKPFFQRPIEEQQEIEKPIQLSILGQDTSVDEQLKSTIELDDGPSLSSPWPMETESWHIHEIKPQRILDLPEKMSNIQTIISSNEIVSQTDEVYSLQALKIIELDVHQPTPAGKNSQNAETSSQFLRAVPLVNEQQQSHFEPPQITNVRYKPKLRLCRRHTNQKHRLHDLVSTSKQWFTKSLPNVKTIKIRRDLESLLLYARDGTGPVF</sequence>